<sequence>MDCSNEPLRIDMEVVVGAGDTANSVSGLQRESGYCCQCLNLESKIKTIEYTCSSLRQEIEQERNGFKLLEGKFEALRVEKLAVEDELEVLKRRNQKLEEQMCRIENNEENEEEDKVSKLMIENSVLECKKRKAENDVEYWKLKCNKLQLTVAELDKKLVSEAGDRISTKVLCVLQDTEELHQVKGLQDECNNLAQKMNLQEVYKIAKDDEMHNKAGLDANPFFADGEIGSLQSQGSGKSLAKTPSVHAKIVRGNKALLSESGNNRVNQVRKQLTFEEERGSNKRMAPSTPAGVRPAKVVVIDITESDDERTTGPSCTSIIGSDCETPIPLGTPPIPGIAHSVPFGGSGSTLSNIELPSENISKVTAIEQGEASDMICHNEEVLYVPAPRRRRASNIIASDSDTDDDDKVPICMLKNRHFFEKSSDDHPRGHSTQTGDSEDEVMKLSSRRRLVKLSQCKGKSGGANEIEEVSDSEGESLGGFIVSSSDISDDDDIFNSDSALQSNSSVAEYSVTDSEYISESDSDYGEIISRIRRNKSDKLEWEFEGDMLAAFGKDPELCMKAVCVLYRQQTSEEKCSKETIFHNQRGFSQWDAFRGSTMAEFLTDGDLQGDMKKSVKELQAYDPRGIELCTTLATRYSKQLFAIYKNKEDPFFSAS</sequence>
<evidence type="ECO:0000256" key="1">
    <source>
        <dbReference type="SAM" id="Coils"/>
    </source>
</evidence>
<keyword evidence="4" id="KW-1185">Reference proteome</keyword>
<evidence type="ECO:0000313" key="4">
    <source>
        <dbReference type="Proteomes" id="UP000823775"/>
    </source>
</evidence>
<dbReference type="PANTHER" id="PTHR34380:SF1">
    <property type="entry name" value="OS01G0221300 PROTEIN"/>
    <property type="match status" value="1"/>
</dbReference>
<proteinExistence type="predicted"/>
<gene>
    <name evidence="3" type="ORF">HAX54_022556</name>
</gene>
<feature type="region of interest" description="Disordered" evidence="2">
    <location>
        <begin position="422"/>
        <end position="444"/>
    </location>
</feature>
<dbReference type="EMBL" id="JACEIK010000272">
    <property type="protein sequence ID" value="MCD7453878.1"/>
    <property type="molecule type" value="Genomic_DNA"/>
</dbReference>
<feature type="coiled-coil region" evidence="1">
    <location>
        <begin position="73"/>
        <end position="136"/>
    </location>
</feature>
<dbReference type="Proteomes" id="UP000823775">
    <property type="component" value="Unassembled WGS sequence"/>
</dbReference>
<protein>
    <submittedName>
        <fullName evidence="3">Uncharacterized protein</fullName>
    </submittedName>
</protein>
<reference evidence="3 4" key="1">
    <citation type="journal article" date="2021" name="BMC Genomics">
        <title>Datura genome reveals duplications of psychoactive alkaloid biosynthetic genes and high mutation rate following tissue culture.</title>
        <authorList>
            <person name="Rajewski A."/>
            <person name="Carter-House D."/>
            <person name="Stajich J."/>
            <person name="Litt A."/>
        </authorList>
    </citation>
    <scope>NUCLEOTIDE SEQUENCE [LARGE SCALE GENOMIC DNA]</scope>
    <source>
        <strain evidence="3">AR-01</strain>
    </source>
</reference>
<comment type="caution">
    <text evidence="3">The sequence shown here is derived from an EMBL/GenBank/DDBJ whole genome shotgun (WGS) entry which is preliminary data.</text>
</comment>
<evidence type="ECO:0000256" key="2">
    <source>
        <dbReference type="SAM" id="MobiDB-lite"/>
    </source>
</evidence>
<keyword evidence="1" id="KW-0175">Coiled coil</keyword>
<accession>A0ABS8S4E6</accession>
<dbReference type="PANTHER" id="PTHR34380">
    <property type="entry name" value="BNAA03G12380D PROTEIN"/>
    <property type="match status" value="1"/>
</dbReference>
<name>A0ABS8S4E6_DATST</name>
<organism evidence="3 4">
    <name type="scientific">Datura stramonium</name>
    <name type="common">Jimsonweed</name>
    <name type="synonym">Common thornapple</name>
    <dbReference type="NCBI Taxonomy" id="4076"/>
    <lineage>
        <taxon>Eukaryota</taxon>
        <taxon>Viridiplantae</taxon>
        <taxon>Streptophyta</taxon>
        <taxon>Embryophyta</taxon>
        <taxon>Tracheophyta</taxon>
        <taxon>Spermatophyta</taxon>
        <taxon>Magnoliopsida</taxon>
        <taxon>eudicotyledons</taxon>
        <taxon>Gunneridae</taxon>
        <taxon>Pentapetalae</taxon>
        <taxon>asterids</taxon>
        <taxon>lamiids</taxon>
        <taxon>Solanales</taxon>
        <taxon>Solanaceae</taxon>
        <taxon>Solanoideae</taxon>
        <taxon>Datureae</taxon>
        <taxon>Datura</taxon>
    </lineage>
</organism>
<evidence type="ECO:0000313" key="3">
    <source>
        <dbReference type="EMBL" id="MCD7453878.1"/>
    </source>
</evidence>